<dbReference type="PROSITE" id="PS00389">
    <property type="entry name" value="ATPASE_DELTA"/>
    <property type="match status" value="1"/>
</dbReference>
<dbReference type="NCBIfam" id="NF009964">
    <property type="entry name" value="PRK13429.1-3"/>
    <property type="match status" value="1"/>
</dbReference>
<dbReference type="InterPro" id="IPR000711">
    <property type="entry name" value="ATPase_OSCP/dsu"/>
</dbReference>
<dbReference type="SUPFAM" id="SSF47928">
    <property type="entry name" value="N-terminal domain of the delta subunit of the F1F0-ATP synthase"/>
    <property type="match status" value="1"/>
</dbReference>
<accession>A0A9D2APJ6</accession>
<dbReference type="InterPro" id="IPR026015">
    <property type="entry name" value="ATP_synth_OSCP/delta_N_sf"/>
</dbReference>
<keyword evidence="5 7" id="KW-0472">Membrane</keyword>
<keyword evidence="4 7" id="KW-0406">Ion transport</keyword>
<evidence type="ECO:0000313" key="8">
    <source>
        <dbReference type="EMBL" id="HIX45190.1"/>
    </source>
</evidence>
<organism evidence="8 9">
    <name type="scientific">Candidatus Barnesiella excrementipullorum</name>
    <dbReference type="NCBI Taxonomy" id="2838479"/>
    <lineage>
        <taxon>Bacteria</taxon>
        <taxon>Pseudomonadati</taxon>
        <taxon>Bacteroidota</taxon>
        <taxon>Bacteroidia</taxon>
        <taxon>Bacteroidales</taxon>
        <taxon>Barnesiellaceae</taxon>
        <taxon>Barnesiella</taxon>
    </lineage>
</organism>
<name>A0A9D2APJ6_9BACT</name>
<comment type="caution">
    <text evidence="8">The sequence shown here is derived from an EMBL/GenBank/DDBJ whole genome shotgun (WGS) entry which is preliminary data.</text>
</comment>
<dbReference type="GO" id="GO:0045259">
    <property type="term" value="C:proton-transporting ATP synthase complex"/>
    <property type="evidence" value="ECO:0007669"/>
    <property type="project" value="UniProtKB-KW"/>
</dbReference>
<keyword evidence="2 7" id="KW-0813">Transport</keyword>
<dbReference type="InterPro" id="IPR020781">
    <property type="entry name" value="ATPase_OSCP/d_CS"/>
</dbReference>
<evidence type="ECO:0000313" key="9">
    <source>
        <dbReference type="Proteomes" id="UP000824246"/>
    </source>
</evidence>
<dbReference type="GO" id="GO:0046933">
    <property type="term" value="F:proton-transporting ATP synthase activity, rotational mechanism"/>
    <property type="evidence" value="ECO:0007669"/>
    <property type="project" value="UniProtKB-UniRule"/>
</dbReference>
<dbReference type="AlphaFoldDB" id="A0A9D2APJ6"/>
<keyword evidence="6 7" id="KW-0066">ATP synthesis</keyword>
<comment type="function">
    <text evidence="7">This protein is part of the stalk that links CF(0) to CF(1). It either transmits conformational changes from CF(0) to CF(1) or is implicated in proton conduction.</text>
</comment>
<keyword evidence="7" id="KW-0139">CF(1)</keyword>
<dbReference type="PANTHER" id="PTHR11910">
    <property type="entry name" value="ATP SYNTHASE DELTA CHAIN"/>
    <property type="match status" value="1"/>
</dbReference>
<keyword evidence="7" id="KW-1003">Cell membrane</keyword>
<evidence type="ECO:0000256" key="5">
    <source>
        <dbReference type="ARBA" id="ARBA00023136"/>
    </source>
</evidence>
<comment type="function">
    <text evidence="7">F(1)F(0) ATP synthase produces ATP from ADP in the presence of a proton or sodium gradient. F-type ATPases consist of two structural domains, F(1) containing the extramembraneous catalytic core and F(0) containing the membrane proton channel, linked together by a central stalk and a peripheral stalk. During catalysis, ATP synthesis in the catalytic domain of F(1) is coupled via a rotary mechanism of the central stalk subunits to proton translocation.</text>
</comment>
<keyword evidence="3 7" id="KW-0375">Hydrogen ion transport</keyword>
<gene>
    <name evidence="7" type="primary">atpH</name>
    <name evidence="8" type="ORF">H9982_03115</name>
</gene>
<reference evidence="8" key="2">
    <citation type="submission" date="2021-04" db="EMBL/GenBank/DDBJ databases">
        <authorList>
            <person name="Gilroy R."/>
        </authorList>
    </citation>
    <scope>NUCLEOTIDE SEQUENCE</scope>
    <source>
        <strain evidence="8">ChiHjej12B11-16260</strain>
    </source>
</reference>
<comment type="similarity">
    <text evidence="7">Belongs to the ATPase delta chain family.</text>
</comment>
<dbReference type="Pfam" id="PF00213">
    <property type="entry name" value="OSCP"/>
    <property type="match status" value="1"/>
</dbReference>
<evidence type="ECO:0000256" key="6">
    <source>
        <dbReference type="ARBA" id="ARBA00023310"/>
    </source>
</evidence>
<dbReference type="Proteomes" id="UP000824246">
    <property type="component" value="Unassembled WGS sequence"/>
</dbReference>
<proteinExistence type="inferred from homology"/>
<dbReference type="EMBL" id="DXFB01000084">
    <property type="protein sequence ID" value="HIX45190.1"/>
    <property type="molecule type" value="Genomic_DNA"/>
</dbReference>
<evidence type="ECO:0000256" key="1">
    <source>
        <dbReference type="ARBA" id="ARBA00004370"/>
    </source>
</evidence>
<comment type="subcellular location">
    <subcellularLocation>
        <location evidence="7">Cell membrane</location>
        <topology evidence="7">Peripheral membrane protein</topology>
    </subcellularLocation>
    <subcellularLocation>
        <location evidence="1">Membrane</location>
    </subcellularLocation>
</comment>
<evidence type="ECO:0000256" key="3">
    <source>
        <dbReference type="ARBA" id="ARBA00022781"/>
    </source>
</evidence>
<sequence length="179" mass="20369">MNEGLIPRRYAKALYKYAQENGCAKEVYADTQVLEKAFASHPSLSKSLGNPALSNDEKVQLLTTAVGENADKGILRFFRLVTLNRRETYLRAMALSYQEIYRQENGISRVTIVTASQLDEAIVNRIKKLLMSRSEKKLEFVYETDSSLIGGFILRVESMQLDASIQNELKQMRVKLLNK</sequence>
<evidence type="ECO:0000256" key="2">
    <source>
        <dbReference type="ARBA" id="ARBA00022448"/>
    </source>
</evidence>
<protein>
    <recommendedName>
        <fullName evidence="7">ATP synthase subunit delta</fullName>
    </recommendedName>
    <alternativeName>
        <fullName evidence="7">ATP synthase F(1) sector subunit delta</fullName>
    </alternativeName>
    <alternativeName>
        <fullName evidence="7">F-type ATPase subunit delta</fullName>
        <shortName evidence="7">F-ATPase subunit delta</shortName>
    </alternativeName>
</protein>
<dbReference type="Gene3D" id="1.10.520.20">
    <property type="entry name" value="N-terminal domain of the delta subunit of the F1F0-ATP synthase"/>
    <property type="match status" value="1"/>
</dbReference>
<dbReference type="GO" id="GO:0005886">
    <property type="term" value="C:plasma membrane"/>
    <property type="evidence" value="ECO:0007669"/>
    <property type="project" value="UniProtKB-SubCell"/>
</dbReference>
<dbReference type="PRINTS" id="PR00125">
    <property type="entry name" value="ATPASEDELTA"/>
</dbReference>
<evidence type="ECO:0000256" key="7">
    <source>
        <dbReference type="HAMAP-Rule" id="MF_01416"/>
    </source>
</evidence>
<dbReference type="HAMAP" id="MF_01416">
    <property type="entry name" value="ATP_synth_delta_bact"/>
    <property type="match status" value="1"/>
</dbReference>
<reference evidence="8" key="1">
    <citation type="journal article" date="2021" name="PeerJ">
        <title>Extensive microbial diversity within the chicken gut microbiome revealed by metagenomics and culture.</title>
        <authorList>
            <person name="Gilroy R."/>
            <person name="Ravi A."/>
            <person name="Getino M."/>
            <person name="Pursley I."/>
            <person name="Horton D.L."/>
            <person name="Alikhan N.F."/>
            <person name="Baker D."/>
            <person name="Gharbi K."/>
            <person name="Hall N."/>
            <person name="Watson M."/>
            <person name="Adriaenssens E.M."/>
            <person name="Foster-Nyarko E."/>
            <person name="Jarju S."/>
            <person name="Secka A."/>
            <person name="Antonio M."/>
            <person name="Oren A."/>
            <person name="Chaudhuri R.R."/>
            <person name="La Ragione R."/>
            <person name="Hildebrand F."/>
            <person name="Pallen M.J."/>
        </authorList>
    </citation>
    <scope>NUCLEOTIDE SEQUENCE</scope>
    <source>
        <strain evidence="8">ChiHjej12B11-16260</strain>
    </source>
</reference>
<evidence type="ECO:0000256" key="4">
    <source>
        <dbReference type="ARBA" id="ARBA00023065"/>
    </source>
</evidence>
<dbReference type="NCBIfam" id="TIGR01145">
    <property type="entry name" value="ATP_synt_delta"/>
    <property type="match status" value="1"/>
</dbReference>